<evidence type="ECO:0000256" key="3">
    <source>
        <dbReference type="ARBA" id="ARBA00012663"/>
    </source>
</evidence>
<dbReference type="Gene3D" id="3.20.20.80">
    <property type="entry name" value="Glycosidases"/>
    <property type="match status" value="1"/>
</dbReference>
<keyword evidence="13" id="KW-1185">Reference proteome</keyword>
<keyword evidence="7" id="KW-0326">Glycosidase</keyword>
<name>A0A7J6MJI8_PERCH</name>
<dbReference type="InterPro" id="IPR015883">
    <property type="entry name" value="Glyco_hydro_20_cat"/>
</dbReference>
<dbReference type="PANTHER" id="PTHR22600:SF26">
    <property type="entry name" value="BETA-N-ACETYLHEXOSAMINIDASE"/>
    <property type="match status" value="1"/>
</dbReference>
<dbReference type="Pfam" id="PF14845">
    <property type="entry name" value="Glycohydro_20b2"/>
    <property type="match status" value="1"/>
</dbReference>
<feature type="domain" description="Glycoside hydrolase family 20 catalytic" evidence="10">
    <location>
        <begin position="252"/>
        <end position="497"/>
    </location>
</feature>
<dbReference type="InterPro" id="IPR017853">
    <property type="entry name" value="GH"/>
</dbReference>
<dbReference type="InterPro" id="IPR029019">
    <property type="entry name" value="HEX_eukaryotic_N"/>
</dbReference>
<keyword evidence="9" id="KW-1133">Transmembrane helix</keyword>
<evidence type="ECO:0000256" key="2">
    <source>
        <dbReference type="ARBA" id="ARBA00006285"/>
    </source>
</evidence>
<dbReference type="GO" id="GO:0030203">
    <property type="term" value="P:glycosaminoglycan metabolic process"/>
    <property type="evidence" value="ECO:0007669"/>
    <property type="project" value="TreeGrafter"/>
</dbReference>
<feature type="transmembrane region" description="Helical" evidence="9">
    <location>
        <begin position="28"/>
        <end position="50"/>
    </location>
</feature>
<evidence type="ECO:0000256" key="7">
    <source>
        <dbReference type="ARBA" id="ARBA00023295"/>
    </source>
</evidence>
<evidence type="ECO:0000313" key="13">
    <source>
        <dbReference type="Proteomes" id="UP000591131"/>
    </source>
</evidence>
<organism evidence="12 13">
    <name type="scientific">Perkinsus chesapeaki</name>
    <name type="common">Clam parasite</name>
    <name type="synonym">Perkinsus andrewsi</name>
    <dbReference type="NCBI Taxonomy" id="330153"/>
    <lineage>
        <taxon>Eukaryota</taxon>
        <taxon>Sar</taxon>
        <taxon>Alveolata</taxon>
        <taxon>Perkinsozoa</taxon>
        <taxon>Perkinsea</taxon>
        <taxon>Perkinsida</taxon>
        <taxon>Perkinsidae</taxon>
        <taxon>Perkinsus</taxon>
    </lineage>
</organism>
<sequence>MIPRKRGDRLTKSRRANRDIEDPRVHSLLWTFVGIVVLLICMQGIIYATWLSEMPTTRATPAIQKGMSQNSISANGAVEAPPDVSPSAQTHDHRALVREAHCNAAELEQAAKVWDGIVLTPLPKKQWWEGDGPTRIATSSELSMTANFEGSSVLEVAFEQLRWKLGHCTARPTEGANDRLIRRIHVEVEDGGTSTLQFGVDESFELNCSEEGCVIISRTVFGALYGLDTVWKLFIRGSAPWDTMSVIDGPEYGWRGLMLDMGRRFIPLSLAMDIIDGMAASRLNVIHLHLNDFCRFAIEVPGFHNSLGQDGERWTLQEVAEFIQYARLRGVRVVPEVDVPGHVNSLEALEGAGMQFCRSSGARHAQDATKLYDDQEGMTRDVLGRLLTALASLFPDKYFHIGADETEPVGLCNMDNIISLEMFVLEHLRSLGKKPMAWEELVWKRGITADAAASGTPEAVIQVWSKHKASDVMTETRHSVIVSNNQRSYLDYPNTPFVEYWWDISRPPEFRPSASSNAHELFSLSSTVSPPAFKKYICQMHLDGGGTIDCPGRKGRWARHSDRTMSIIFRGNAGAFELATPDSGRTWIGSGVVLRRESEGVPERILGGETAMWTDMFLENANRFQCGAADSSIAQRENMLPKAPLMWSREMDEPFGVALLGMIFPKAAVHAAALWRFDPLMPAPLLRSMLERVTSSLRAIGVLSCDSNARCDELHQSDRRIIRP</sequence>
<evidence type="ECO:0000256" key="5">
    <source>
        <dbReference type="ARBA" id="ARBA00022801"/>
    </source>
</evidence>
<keyword evidence="4" id="KW-0732">Signal</keyword>
<dbReference type="Gene3D" id="3.30.379.10">
    <property type="entry name" value="Chitobiase/beta-hexosaminidase domain 2-like"/>
    <property type="match status" value="1"/>
</dbReference>
<evidence type="ECO:0000256" key="9">
    <source>
        <dbReference type="SAM" id="Phobius"/>
    </source>
</evidence>
<evidence type="ECO:0000256" key="1">
    <source>
        <dbReference type="ARBA" id="ARBA00001231"/>
    </source>
</evidence>
<keyword evidence="9" id="KW-0472">Membrane</keyword>
<keyword evidence="5" id="KW-0378">Hydrolase</keyword>
<comment type="caution">
    <text evidence="12">The sequence shown here is derived from an EMBL/GenBank/DDBJ whole genome shotgun (WGS) entry which is preliminary data.</text>
</comment>
<protein>
    <recommendedName>
        <fullName evidence="3">beta-N-acetylhexosaminidase</fullName>
        <ecNumber evidence="3">3.2.1.52</ecNumber>
    </recommendedName>
</protein>
<evidence type="ECO:0000256" key="8">
    <source>
        <dbReference type="PIRSR" id="PIRSR625705-1"/>
    </source>
</evidence>
<keyword evidence="6" id="KW-0325">Glycoprotein</keyword>
<accession>A0A7J6MJI8</accession>
<dbReference type="PRINTS" id="PR00738">
    <property type="entry name" value="GLHYDRLASE20"/>
</dbReference>
<evidence type="ECO:0000256" key="4">
    <source>
        <dbReference type="ARBA" id="ARBA00022729"/>
    </source>
</evidence>
<dbReference type="Pfam" id="PF00728">
    <property type="entry name" value="Glyco_hydro_20"/>
    <property type="match status" value="1"/>
</dbReference>
<dbReference type="OrthoDB" id="428480at2759"/>
<keyword evidence="9" id="KW-0812">Transmembrane</keyword>
<dbReference type="GO" id="GO:0016020">
    <property type="term" value="C:membrane"/>
    <property type="evidence" value="ECO:0007669"/>
    <property type="project" value="TreeGrafter"/>
</dbReference>
<dbReference type="InterPro" id="IPR029018">
    <property type="entry name" value="Hex-like_dom2"/>
</dbReference>
<dbReference type="PANTHER" id="PTHR22600">
    <property type="entry name" value="BETA-HEXOSAMINIDASE"/>
    <property type="match status" value="1"/>
</dbReference>
<evidence type="ECO:0000259" key="10">
    <source>
        <dbReference type="Pfam" id="PF00728"/>
    </source>
</evidence>
<dbReference type="Proteomes" id="UP000591131">
    <property type="component" value="Unassembled WGS sequence"/>
</dbReference>
<dbReference type="SUPFAM" id="SSF55545">
    <property type="entry name" value="beta-N-acetylhexosaminidase-like domain"/>
    <property type="match status" value="1"/>
</dbReference>
<dbReference type="InterPro" id="IPR025705">
    <property type="entry name" value="Beta_hexosaminidase_sua/sub"/>
</dbReference>
<dbReference type="EMBL" id="JAAPAO010000138">
    <property type="protein sequence ID" value="KAF4671350.1"/>
    <property type="molecule type" value="Genomic_DNA"/>
</dbReference>
<feature type="domain" description="Beta-hexosaminidase eukaryotic type N-terminal" evidence="11">
    <location>
        <begin position="173"/>
        <end position="229"/>
    </location>
</feature>
<dbReference type="SUPFAM" id="SSF51445">
    <property type="entry name" value="(Trans)glycosidases"/>
    <property type="match status" value="1"/>
</dbReference>
<dbReference type="GO" id="GO:0005975">
    <property type="term" value="P:carbohydrate metabolic process"/>
    <property type="evidence" value="ECO:0007669"/>
    <property type="project" value="InterPro"/>
</dbReference>
<feature type="active site" description="Proton donor" evidence="8">
    <location>
        <position position="405"/>
    </location>
</feature>
<comment type="similarity">
    <text evidence="2">Belongs to the glycosyl hydrolase 20 family.</text>
</comment>
<proteinExistence type="inferred from homology"/>
<evidence type="ECO:0000259" key="11">
    <source>
        <dbReference type="Pfam" id="PF14845"/>
    </source>
</evidence>
<gene>
    <name evidence="12" type="ORF">FOL47_001553</name>
</gene>
<comment type="catalytic activity">
    <reaction evidence="1">
        <text>Hydrolysis of terminal non-reducing N-acetyl-D-hexosamine residues in N-acetyl-beta-D-hexosaminides.</text>
        <dbReference type="EC" id="3.2.1.52"/>
    </reaction>
</comment>
<evidence type="ECO:0000256" key="6">
    <source>
        <dbReference type="ARBA" id="ARBA00023180"/>
    </source>
</evidence>
<dbReference type="GO" id="GO:0004563">
    <property type="term" value="F:beta-N-acetylhexosaminidase activity"/>
    <property type="evidence" value="ECO:0007669"/>
    <property type="project" value="UniProtKB-EC"/>
</dbReference>
<dbReference type="AlphaFoldDB" id="A0A7J6MJI8"/>
<reference evidence="12 13" key="1">
    <citation type="submission" date="2020-04" db="EMBL/GenBank/DDBJ databases">
        <title>Perkinsus chesapeaki whole genome sequence.</title>
        <authorList>
            <person name="Bogema D.R."/>
        </authorList>
    </citation>
    <scope>NUCLEOTIDE SEQUENCE [LARGE SCALE GENOMIC DNA]</scope>
    <source>
        <strain evidence="12">ATCC PRA-425</strain>
    </source>
</reference>
<dbReference type="EC" id="3.2.1.52" evidence="3"/>
<evidence type="ECO:0000313" key="12">
    <source>
        <dbReference type="EMBL" id="KAF4671350.1"/>
    </source>
</evidence>